<proteinExistence type="inferred from homology"/>
<dbReference type="Pfam" id="PF00762">
    <property type="entry name" value="Ferrochelatase"/>
    <property type="match status" value="1"/>
</dbReference>
<dbReference type="EMBL" id="LKBG01000163">
    <property type="protein sequence ID" value="KQB35243.1"/>
    <property type="molecule type" value="Genomic_DNA"/>
</dbReference>
<dbReference type="CDD" id="cd03411">
    <property type="entry name" value="Ferrochelatase_N"/>
    <property type="match status" value="1"/>
</dbReference>
<feature type="non-terminal residue" evidence="7">
    <location>
        <position position="1"/>
    </location>
</feature>
<dbReference type="CDD" id="cd00419">
    <property type="entry name" value="Ferrochelatase_C"/>
    <property type="match status" value="1"/>
</dbReference>
<sequence length="310" mass="35880">LTGLIGGIYIGKSRRKIVYTNMYKVILLSYGSPERIEDVPEYLSGIFNGKKVPENILNENIEKYRMVNGKSPSNEIIKNIMDKLSRLLNKYGDFEVTDAYKHWKPGIEETVESLNNEYESVIALPLFAFKSNNVSKSYEIPFKKAILPKNVDYKFINGLDDEMFTYAWIKNISKYIYDYDSFLFTAHSLPLIDDETDYINSLHKYADKISKILGIKSYYTAFYSQGPYGKWIEPSIYSLIDKFRADGIKNIAVVPLGFLYEHLEILYDLDVKYKEFLAENGIEYVRAKTPSCSDELIILLKNVILKNLEK</sequence>
<comment type="pathway">
    <text evidence="1">Porphyrin-containing compound metabolism; protoheme biosynthesis.</text>
</comment>
<evidence type="ECO:0000256" key="5">
    <source>
        <dbReference type="ARBA" id="ARBA00023244"/>
    </source>
</evidence>
<dbReference type="Gene3D" id="3.40.50.1400">
    <property type="match status" value="2"/>
</dbReference>
<dbReference type="InterPro" id="IPR001015">
    <property type="entry name" value="Ferrochelatase"/>
</dbReference>
<evidence type="ECO:0000256" key="4">
    <source>
        <dbReference type="ARBA" id="ARBA00023239"/>
    </source>
</evidence>
<dbReference type="AlphaFoldDB" id="A0A0Q0RYF9"/>
<dbReference type="OrthoDB" id="56534at2157"/>
<evidence type="ECO:0000313" key="7">
    <source>
        <dbReference type="EMBL" id="KQB35243.1"/>
    </source>
</evidence>
<gene>
    <name evidence="7" type="ORF">AOG54_09180</name>
</gene>
<reference evidence="7 8" key="1">
    <citation type="submission" date="2015-09" db="EMBL/GenBank/DDBJ databases">
        <title>Heavy metals and arsenic resistance mechanisms in polyextremophilic archaea of the family Ferroplasmaceae.</title>
        <authorList>
            <person name="Bulaev A.G."/>
            <person name="Kanygina A.V."/>
        </authorList>
    </citation>
    <scope>NUCLEOTIDE SEQUENCE [LARGE SCALE GENOMIC DNA]</scope>
    <source>
        <strain evidence="7 8">VT</strain>
    </source>
</reference>
<evidence type="ECO:0000256" key="2">
    <source>
        <dbReference type="ARBA" id="ARBA00023004"/>
    </source>
</evidence>
<dbReference type="InterPro" id="IPR033659">
    <property type="entry name" value="Ferrochelatase_N"/>
</dbReference>
<keyword evidence="8" id="KW-1185">Reference proteome</keyword>
<evidence type="ECO:0008006" key="9">
    <source>
        <dbReference type="Google" id="ProtNLM"/>
    </source>
</evidence>
<evidence type="ECO:0000313" key="8">
    <source>
        <dbReference type="Proteomes" id="UP000050320"/>
    </source>
</evidence>
<dbReference type="Proteomes" id="UP000050320">
    <property type="component" value="Unassembled WGS sequence"/>
</dbReference>
<evidence type="ECO:0000256" key="1">
    <source>
        <dbReference type="ARBA" id="ARBA00004744"/>
    </source>
</evidence>
<dbReference type="PANTHER" id="PTHR11108:SF1">
    <property type="entry name" value="FERROCHELATASE, MITOCHONDRIAL"/>
    <property type="match status" value="1"/>
</dbReference>
<organism evidence="7 8">
    <name type="scientific">Acidiplasma aeolicum</name>
    <dbReference type="NCBI Taxonomy" id="507754"/>
    <lineage>
        <taxon>Archaea</taxon>
        <taxon>Methanobacteriati</taxon>
        <taxon>Thermoplasmatota</taxon>
        <taxon>Thermoplasmata</taxon>
        <taxon>Thermoplasmatales</taxon>
        <taxon>Ferroplasmaceae</taxon>
        <taxon>Acidiplasma</taxon>
    </lineage>
</organism>
<keyword evidence="4" id="KW-0456">Lyase</keyword>
<keyword evidence="2" id="KW-0408">Iron</keyword>
<dbReference type="GO" id="GO:0004325">
    <property type="term" value="F:ferrochelatase activity"/>
    <property type="evidence" value="ECO:0007669"/>
    <property type="project" value="InterPro"/>
</dbReference>
<dbReference type="PANTHER" id="PTHR11108">
    <property type="entry name" value="FERROCHELATASE"/>
    <property type="match status" value="1"/>
</dbReference>
<dbReference type="RefSeq" id="WP_055032458.1">
    <property type="nucleotide sequence ID" value="NZ_LKBG01000163.1"/>
</dbReference>
<name>A0A0Q0RYF9_9ARCH</name>
<comment type="caution">
    <text evidence="7">The sequence shown here is derived from an EMBL/GenBank/DDBJ whole genome shotgun (WGS) entry which is preliminary data.</text>
</comment>
<dbReference type="GO" id="GO:0006783">
    <property type="term" value="P:heme biosynthetic process"/>
    <property type="evidence" value="ECO:0007669"/>
    <property type="project" value="UniProtKB-KW"/>
</dbReference>
<dbReference type="InterPro" id="IPR033644">
    <property type="entry name" value="Ferrochelatase_C"/>
</dbReference>
<protein>
    <recommendedName>
        <fullName evidence="9">Ferrochelatase</fullName>
    </recommendedName>
</protein>
<comment type="similarity">
    <text evidence="6">Belongs to the ferrochelatase family.</text>
</comment>
<dbReference type="SUPFAM" id="SSF53800">
    <property type="entry name" value="Chelatase"/>
    <property type="match status" value="1"/>
</dbReference>
<dbReference type="UniPathway" id="UPA00252"/>
<evidence type="ECO:0000256" key="3">
    <source>
        <dbReference type="ARBA" id="ARBA00023133"/>
    </source>
</evidence>
<keyword evidence="3" id="KW-0350">Heme biosynthesis</keyword>
<keyword evidence="5" id="KW-0627">Porphyrin biosynthesis</keyword>
<evidence type="ECO:0000256" key="6">
    <source>
        <dbReference type="RuleBase" id="RU004185"/>
    </source>
</evidence>
<accession>A0A0Q0RYF9</accession>